<accession>A0A9D4UMN5</accession>
<dbReference type="AlphaFoldDB" id="A0A9D4UMN5"/>
<feature type="compositionally biased region" description="Polar residues" evidence="1">
    <location>
        <begin position="233"/>
        <end position="243"/>
    </location>
</feature>
<organism evidence="2 3">
    <name type="scientific">Adiantum capillus-veneris</name>
    <name type="common">Maidenhair fern</name>
    <dbReference type="NCBI Taxonomy" id="13818"/>
    <lineage>
        <taxon>Eukaryota</taxon>
        <taxon>Viridiplantae</taxon>
        <taxon>Streptophyta</taxon>
        <taxon>Embryophyta</taxon>
        <taxon>Tracheophyta</taxon>
        <taxon>Polypodiopsida</taxon>
        <taxon>Polypodiidae</taxon>
        <taxon>Polypodiales</taxon>
        <taxon>Pteridineae</taxon>
        <taxon>Pteridaceae</taxon>
        <taxon>Vittarioideae</taxon>
        <taxon>Adiantum</taxon>
    </lineage>
</organism>
<feature type="non-terminal residue" evidence="2">
    <location>
        <position position="794"/>
    </location>
</feature>
<evidence type="ECO:0000256" key="1">
    <source>
        <dbReference type="SAM" id="MobiDB-lite"/>
    </source>
</evidence>
<protein>
    <submittedName>
        <fullName evidence="2">Uncharacterized protein</fullName>
    </submittedName>
</protein>
<sequence>RPPPNAGNLFLFINPSFSCSSSVVCFMSTMLLESALAELSSAQPNTGHGGRSHAQPPYREALPYTNMHYPVEVERSKAVGFLSSSANAVSWETNAHLGLVERSRAGAVMSSSSSANVVLQGANAQFRVGHRSYSSKQSRLDMDRQPPSRSQSIATNVQQVAKTDNYVSPSVDDRSWSSEMEHQRSPPLNCPLPVSRASSEAPSNVDNGSESHSTRHGATYEKQISIDPHSVSYRRTSSFTPSAWESDRSTPEAASVASALNHSQPPNVERARSSTSDRSVAPHSPRSINFPGRSYLRGRLSVPDLTQVSPFADTSNSDYSSDRSSSYSLAESPISTLDLHRSPLHVAPPSPPPDDYYQAIYMPPPAPPPPRYQTLSANAGRGPARSLFSAPLPQPQRIASYKKTLSFQVRELDDFSYGREERYKVNPADIVERRASWRQISNVERHVSLQRDTNMLSNQGMSLERRHHSLQEILEDPRSSSADMSCCSFLPFLGGPKARIPKQSPQIKHHISPALSQRVLSQRSFHDLALPPSDGFAKQNVSSELFSPSTEAEAIFFREPSVMERFEYRNSSSTGEIYDEGEEDNCDEEAEADEDLSKIERAEEVLLSFNEAYSPVASAFVFRPNENTSMITKEGEVSAAPRKALKGSNGAEDTRPAFRRVRFNLGSMEPAEQEVESVISSSASNSREMATLMGNMGPFSLPRSTTRRAWDDLLTPKDHSINEYGESDAIVNHRIYDGDDNQGVYCNLPSYTRAQSMRQHQADLSMTIANSTMSAKKSSSRTSYKPMLFHPDTN</sequence>
<dbReference type="EMBL" id="JABFUD020000014">
    <property type="protein sequence ID" value="KAI5070714.1"/>
    <property type="molecule type" value="Genomic_DNA"/>
</dbReference>
<feature type="region of interest" description="Disordered" evidence="1">
    <location>
        <begin position="571"/>
        <end position="595"/>
    </location>
</feature>
<feature type="compositionally biased region" description="Low complexity" evidence="1">
    <location>
        <begin position="315"/>
        <end position="327"/>
    </location>
</feature>
<feature type="compositionally biased region" description="Polar residues" evidence="1">
    <location>
        <begin position="771"/>
        <end position="783"/>
    </location>
</feature>
<feature type="region of interest" description="Disordered" evidence="1">
    <location>
        <begin position="771"/>
        <end position="794"/>
    </location>
</feature>
<feature type="region of interest" description="Disordered" evidence="1">
    <location>
        <begin position="307"/>
        <end position="327"/>
    </location>
</feature>
<evidence type="ECO:0000313" key="2">
    <source>
        <dbReference type="EMBL" id="KAI5070714.1"/>
    </source>
</evidence>
<evidence type="ECO:0000313" key="3">
    <source>
        <dbReference type="Proteomes" id="UP000886520"/>
    </source>
</evidence>
<reference evidence="2" key="1">
    <citation type="submission" date="2021-01" db="EMBL/GenBank/DDBJ databases">
        <title>Adiantum capillus-veneris genome.</title>
        <authorList>
            <person name="Fang Y."/>
            <person name="Liao Q."/>
        </authorList>
    </citation>
    <scope>NUCLEOTIDE SEQUENCE</scope>
    <source>
        <strain evidence="2">H3</strain>
        <tissue evidence="2">Leaf</tissue>
    </source>
</reference>
<comment type="caution">
    <text evidence="2">The sequence shown here is derived from an EMBL/GenBank/DDBJ whole genome shotgun (WGS) entry which is preliminary data.</text>
</comment>
<feature type="region of interest" description="Disordered" evidence="1">
    <location>
        <begin position="127"/>
        <end position="295"/>
    </location>
</feature>
<dbReference type="Proteomes" id="UP000886520">
    <property type="component" value="Chromosome 14"/>
</dbReference>
<feature type="region of interest" description="Disordered" evidence="1">
    <location>
        <begin position="346"/>
        <end position="368"/>
    </location>
</feature>
<feature type="compositionally biased region" description="Acidic residues" evidence="1">
    <location>
        <begin position="577"/>
        <end position="594"/>
    </location>
</feature>
<feature type="compositionally biased region" description="Polar residues" evidence="1">
    <location>
        <begin position="196"/>
        <end position="211"/>
    </location>
</feature>
<proteinExistence type="predicted"/>
<gene>
    <name evidence="2" type="ORF">GOP47_0015057</name>
</gene>
<name>A0A9D4UMN5_ADICA</name>
<feature type="compositionally biased region" description="Polar residues" evidence="1">
    <location>
        <begin position="147"/>
        <end position="168"/>
    </location>
</feature>
<dbReference type="OrthoDB" id="1967517at2759"/>
<feature type="compositionally biased region" description="Basic and acidic residues" evidence="1">
    <location>
        <begin position="171"/>
        <end position="184"/>
    </location>
</feature>
<keyword evidence="3" id="KW-1185">Reference proteome</keyword>